<dbReference type="Proteomes" id="UP000435243">
    <property type="component" value="Unassembled WGS sequence"/>
</dbReference>
<dbReference type="OrthoDB" id="570215at2"/>
<gene>
    <name evidence="1" type="ORF">GRI32_09100</name>
</gene>
<evidence type="ECO:0000313" key="2">
    <source>
        <dbReference type="Proteomes" id="UP000435243"/>
    </source>
</evidence>
<evidence type="ECO:0000313" key="1">
    <source>
        <dbReference type="EMBL" id="MXO88895.1"/>
    </source>
</evidence>
<protein>
    <recommendedName>
        <fullName evidence="3">Sulfotransferase domain-containing protein</fullName>
    </recommendedName>
</protein>
<accession>A0A844ZM46</accession>
<evidence type="ECO:0008006" key="3">
    <source>
        <dbReference type="Google" id="ProtNLM"/>
    </source>
</evidence>
<keyword evidence="2" id="KW-1185">Reference proteome</keyword>
<name>A0A844ZM46_9SPHN</name>
<dbReference type="Gene3D" id="3.40.50.300">
    <property type="entry name" value="P-loop containing nucleotide triphosphate hydrolases"/>
    <property type="match status" value="1"/>
</dbReference>
<dbReference type="RefSeq" id="WP_160591456.1">
    <property type="nucleotide sequence ID" value="NZ_BAAAFP010000003.1"/>
</dbReference>
<reference evidence="1 2" key="1">
    <citation type="submission" date="2019-12" db="EMBL/GenBank/DDBJ databases">
        <title>Genomic-based taxomic classification of the family Erythrobacteraceae.</title>
        <authorList>
            <person name="Xu L."/>
        </authorList>
    </citation>
    <scope>NUCLEOTIDE SEQUENCE [LARGE SCALE GENOMIC DNA]</scope>
    <source>
        <strain evidence="1 2">JCM 16339</strain>
    </source>
</reference>
<dbReference type="EMBL" id="WTYY01000004">
    <property type="protein sequence ID" value="MXO88895.1"/>
    <property type="molecule type" value="Genomic_DNA"/>
</dbReference>
<sequence>MVTIRLKQDTLNEENKKFEQIPLERSLFLNSIPKSGSHLLRNIFRMFVPLEDHYADQFVQFANLKKHVEAFNPNRNLLSWGHLLFSDISALEASVPRKLILVRDPHSWVLARARFFLSDEFGDEKVIVKNENLPVDSLINLMIFGIHKSSLSMQEMFTYMGVAWMNCGDSKLVRYEDLIKAIKNLDSDESETFFMDLFAAAGLPKVPDDWRERVRIGSDRKQSSTASEKLTGRADLVPKVLGDEHKRLIEYAAPGLRKFLGYE</sequence>
<proteinExistence type="predicted"/>
<organism evidence="1 2">
    <name type="scientific">Alteraurantiacibacter aestuarii</name>
    <dbReference type="NCBI Taxonomy" id="650004"/>
    <lineage>
        <taxon>Bacteria</taxon>
        <taxon>Pseudomonadati</taxon>
        <taxon>Pseudomonadota</taxon>
        <taxon>Alphaproteobacteria</taxon>
        <taxon>Sphingomonadales</taxon>
        <taxon>Erythrobacteraceae</taxon>
        <taxon>Alteraurantiacibacter</taxon>
    </lineage>
</organism>
<dbReference type="SUPFAM" id="SSF52540">
    <property type="entry name" value="P-loop containing nucleoside triphosphate hydrolases"/>
    <property type="match status" value="1"/>
</dbReference>
<comment type="caution">
    <text evidence="1">The sequence shown here is derived from an EMBL/GenBank/DDBJ whole genome shotgun (WGS) entry which is preliminary data.</text>
</comment>
<dbReference type="AlphaFoldDB" id="A0A844ZM46"/>
<dbReference type="InterPro" id="IPR027417">
    <property type="entry name" value="P-loop_NTPase"/>
</dbReference>